<dbReference type="GO" id="GO:0071897">
    <property type="term" value="P:DNA biosynthetic process"/>
    <property type="evidence" value="ECO:0007669"/>
    <property type="project" value="UniProtKB-ARBA"/>
</dbReference>
<proteinExistence type="predicted"/>
<evidence type="ECO:0000313" key="1">
    <source>
        <dbReference type="EMBL" id="GFY23094.1"/>
    </source>
</evidence>
<organism evidence="1 2">
    <name type="scientific">Trichonephila clavipes</name>
    <name type="common">Golden silk orbweaver</name>
    <name type="synonym">Nephila clavipes</name>
    <dbReference type="NCBI Taxonomy" id="2585209"/>
    <lineage>
        <taxon>Eukaryota</taxon>
        <taxon>Metazoa</taxon>
        <taxon>Ecdysozoa</taxon>
        <taxon>Arthropoda</taxon>
        <taxon>Chelicerata</taxon>
        <taxon>Arachnida</taxon>
        <taxon>Araneae</taxon>
        <taxon>Araneomorphae</taxon>
        <taxon>Entelegynae</taxon>
        <taxon>Araneoidea</taxon>
        <taxon>Nephilidae</taxon>
        <taxon>Trichonephila</taxon>
    </lineage>
</organism>
<reference evidence="1" key="1">
    <citation type="submission" date="2020-08" db="EMBL/GenBank/DDBJ databases">
        <title>Multicomponent nature underlies the extraordinary mechanical properties of spider dragline silk.</title>
        <authorList>
            <person name="Kono N."/>
            <person name="Nakamura H."/>
            <person name="Mori M."/>
            <person name="Yoshida Y."/>
            <person name="Ohtoshi R."/>
            <person name="Malay A.D."/>
            <person name="Moran D.A.P."/>
            <person name="Tomita M."/>
            <person name="Numata K."/>
            <person name="Arakawa K."/>
        </authorList>
    </citation>
    <scope>NUCLEOTIDE SEQUENCE</scope>
</reference>
<dbReference type="InterPro" id="IPR043502">
    <property type="entry name" value="DNA/RNA_pol_sf"/>
</dbReference>
<dbReference type="PANTHER" id="PTHR47331">
    <property type="entry name" value="PHD-TYPE DOMAIN-CONTAINING PROTEIN"/>
    <property type="match status" value="1"/>
</dbReference>
<dbReference type="EMBL" id="BMAU01021362">
    <property type="protein sequence ID" value="GFY23094.1"/>
    <property type="molecule type" value="Genomic_DNA"/>
</dbReference>
<dbReference type="AlphaFoldDB" id="A0A8X6VVA6"/>
<sequence length="213" mass="24864">MILGADIFFDLIQHGKISRTQNQPSAQNSKLGLLLSGKVSSAFQAKRRFFSLEKRLQDNPELRDKYVKFMQDYEYPGFMQLVPNSELSKPSSKCFYLPHFGVVREQSETTKLRVVFNASAKTVSNLYLNDILHTSPKLQNELFNILLKFRCHRIALTGDIENMFRQILVNEDDVEFQRVFWRERPEEPLKEYRLLTVRYGTACVPYLSISTIQ</sequence>
<dbReference type="SUPFAM" id="SSF56672">
    <property type="entry name" value="DNA/RNA polymerases"/>
    <property type="match status" value="1"/>
</dbReference>
<dbReference type="PANTHER" id="PTHR47331:SF1">
    <property type="entry name" value="GAG-LIKE PROTEIN"/>
    <property type="match status" value="1"/>
</dbReference>
<dbReference type="Proteomes" id="UP000887159">
    <property type="component" value="Unassembled WGS sequence"/>
</dbReference>
<protein>
    <submittedName>
        <fullName evidence="1">Integrase catalytic domain-containing protein</fullName>
    </submittedName>
</protein>
<name>A0A8X6VVA6_TRICX</name>
<keyword evidence="2" id="KW-1185">Reference proteome</keyword>
<comment type="caution">
    <text evidence="1">The sequence shown here is derived from an EMBL/GenBank/DDBJ whole genome shotgun (WGS) entry which is preliminary data.</text>
</comment>
<accession>A0A8X6VVA6</accession>
<gene>
    <name evidence="1" type="primary">AVEN_37520_1</name>
    <name evidence="1" type="ORF">TNCV_3763341</name>
</gene>
<evidence type="ECO:0000313" key="2">
    <source>
        <dbReference type="Proteomes" id="UP000887159"/>
    </source>
</evidence>